<dbReference type="Gene3D" id="3.30.370.10">
    <property type="entry name" value="Barstar-like"/>
    <property type="match status" value="1"/>
</dbReference>
<dbReference type="SUPFAM" id="SSF52038">
    <property type="entry name" value="Barstar-related"/>
    <property type="match status" value="1"/>
</dbReference>
<reference evidence="3 4" key="1">
    <citation type="submission" date="2016-10" db="EMBL/GenBank/DDBJ databases">
        <authorList>
            <person name="de Groot N.N."/>
        </authorList>
    </citation>
    <scope>NUCLEOTIDE SEQUENCE [LARGE SCALE GENOMIC DNA]</scope>
    <source>
        <strain evidence="3 4">DSM 13760</strain>
    </source>
</reference>
<evidence type="ECO:0000313" key="4">
    <source>
        <dbReference type="Proteomes" id="UP000198948"/>
    </source>
</evidence>
<dbReference type="Pfam" id="PF01337">
    <property type="entry name" value="Barstar"/>
    <property type="match status" value="1"/>
</dbReference>
<evidence type="ECO:0000256" key="1">
    <source>
        <dbReference type="ARBA" id="ARBA00006845"/>
    </source>
</evidence>
<dbReference type="EMBL" id="FOHA01000020">
    <property type="protein sequence ID" value="SES03682.1"/>
    <property type="molecule type" value="Genomic_DNA"/>
</dbReference>
<organism evidence="3 4">
    <name type="scientific">Isobaculum melis</name>
    <dbReference type="NCBI Taxonomy" id="142588"/>
    <lineage>
        <taxon>Bacteria</taxon>
        <taxon>Bacillati</taxon>
        <taxon>Bacillota</taxon>
        <taxon>Bacilli</taxon>
        <taxon>Lactobacillales</taxon>
        <taxon>Carnobacteriaceae</taxon>
        <taxon>Isobaculum</taxon>
    </lineage>
</organism>
<proteinExistence type="inferred from homology"/>
<evidence type="ECO:0000313" key="3">
    <source>
        <dbReference type="EMBL" id="SES03682.1"/>
    </source>
</evidence>
<dbReference type="OrthoDB" id="7575400at2"/>
<dbReference type="RefSeq" id="WP_092653693.1">
    <property type="nucleotide sequence ID" value="NZ_FOHA01000020.1"/>
</dbReference>
<accession>A0A1H9U2Z4</accession>
<comment type="similarity">
    <text evidence="1">Belongs to the barstar family.</text>
</comment>
<name>A0A1H9U2Z4_9LACT</name>
<feature type="domain" description="Barstar (barnase inhibitor)" evidence="2">
    <location>
        <begin position="8"/>
        <end position="87"/>
    </location>
</feature>
<dbReference type="Proteomes" id="UP000198948">
    <property type="component" value="Unassembled WGS sequence"/>
</dbReference>
<dbReference type="STRING" id="142588.SAMN04488559_12041"/>
<dbReference type="AlphaFoldDB" id="A0A1H9U2Z4"/>
<keyword evidence="4" id="KW-1185">Reference proteome</keyword>
<dbReference type="InterPro" id="IPR035905">
    <property type="entry name" value="Barstar-like_sf"/>
</dbReference>
<protein>
    <submittedName>
        <fullName evidence="3">Barstar, RNAse (Barnase) inhibitor</fullName>
    </submittedName>
</protein>
<dbReference type="InterPro" id="IPR000468">
    <property type="entry name" value="Barstar"/>
</dbReference>
<evidence type="ECO:0000259" key="2">
    <source>
        <dbReference type="Pfam" id="PF01337"/>
    </source>
</evidence>
<sequence length="97" mass="11555">MCDSEKREVIIDLKNVSTKEELQILLKQNLDFPDYYGENWDAFWDTITGLVELPEKIIFENWSDLENSIPSEANLLKEMLHDFNKKYPVLKVEIEYK</sequence>
<gene>
    <name evidence="3" type="ORF">SAMN04488559_12041</name>
</gene>